<dbReference type="PANTHER" id="PTHR34614:SF2">
    <property type="entry name" value="TRANSPOSASE IS4-LIKE DOMAIN-CONTAINING PROTEIN"/>
    <property type="match status" value="1"/>
</dbReference>
<reference evidence="2" key="1">
    <citation type="submission" date="2017-09" db="EMBL/GenBank/DDBJ databases">
        <title>Depth-based differentiation of microbial function through sediment-hosted aquifers and enrichment of novel symbionts in the deep terrestrial subsurface.</title>
        <authorList>
            <person name="Probst A.J."/>
            <person name="Ladd B."/>
            <person name="Jarett J.K."/>
            <person name="Geller-Mcgrath D.E."/>
            <person name="Sieber C.M.K."/>
            <person name="Emerson J.B."/>
            <person name="Anantharaman K."/>
            <person name="Thomas B.C."/>
            <person name="Malmstrom R."/>
            <person name="Stieglmeier M."/>
            <person name="Klingl A."/>
            <person name="Woyke T."/>
            <person name="Ryan C.M."/>
            <person name="Banfield J.F."/>
        </authorList>
    </citation>
    <scope>NUCLEOTIDE SEQUENCE [LARGE SCALE GENOMIC DNA]</scope>
</reference>
<organism evidence="1 2">
    <name type="scientific">Huberarchaeum crystalense</name>
    <dbReference type="NCBI Taxonomy" id="2014257"/>
    <lineage>
        <taxon>Archaea</taxon>
        <taxon>Candidatus Huberarchaeota</taxon>
        <taxon>Candidatus Huberarchaeia</taxon>
        <taxon>Candidatus Huberarchaeales</taxon>
        <taxon>Candidatus Huberarchaeaceae</taxon>
        <taxon>Candidatus Huberarchaeum</taxon>
    </lineage>
</organism>
<evidence type="ECO:0000313" key="1">
    <source>
        <dbReference type="EMBL" id="PIY99838.1"/>
    </source>
</evidence>
<comment type="caution">
    <text evidence="1">The sequence shown here is derived from an EMBL/GenBank/DDBJ whole genome shotgun (WGS) entry which is preliminary data.</text>
</comment>
<evidence type="ECO:0000313" key="2">
    <source>
        <dbReference type="Proteomes" id="UP000228874"/>
    </source>
</evidence>
<dbReference type="EMBL" id="PFMG01000030">
    <property type="protein sequence ID" value="PIY99838.1"/>
    <property type="molecule type" value="Genomic_DNA"/>
</dbReference>
<dbReference type="InterPro" id="IPR047654">
    <property type="entry name" value="IS1634_transpos"/>
</dbReference>
<evidence type="ECO:0008006" key="3">
    <source>
        <dbReference type="Google" id="ProtNLM"/>
    </source>
</evidence>
<dbReference type="AlphaFoldDB" id="A0A2H9P8J0"/>
<name>A0A2H9P8J0_HUBC1</name>
<dbReference type="Proteomes" id="UP000228874">
    <property type="component" value="Unassembled WGS sequence"/>
</dbReference>
<dbReference type="NCBIfam" id="NF033559">
    <property type="entry name" value="transpos_IS1634"/>
    <property type="match status" value="1"/>
</dbReference>
<gene>
    <name evidence="1" type="ORF">COY63_01380</name>
</gene>
<protein>
    <recommendedName>
        <fullName evidence="3">Transposase IS4-like domain-containing protein</fullName>
    </recommendedName>
</protein>
<dbReference type="PANTHER" id="PTHR34614">
    <property type="match status" value="1"/>
</dbReference>
<accession>A0A2H9P8J0</accession>
<proteinExistence type="predicted"/>
<sequence length="263" mass="30365">MYLKRTVSKGNAYYKIMHNYLVGGKCDQKLILNIGRIDDERVDRIREWLNGYPMKTDEYVTTPLKAIKVEKQLNHGVEYIAKSIWDEFGLTELINKTCKTRSDIEIKPGLLAMIMAVNRCADPKSKLGIIEEYYPQTSLQLLCNIPPEDLYVNRLCRAMDHIDKNTTEIEQKLWGKTKQKFKQGVDAVLYDMTSSYFESADVDEKKEGKCALRQNGYSREHRMDKKQVNWGLVLTRDGFPITHEVYSGNTPDKNTPAVISKKL</sequence>